<evidence type="ECO:0000313" key="2">
    <source>
        <dbReference type="EMBL" id="TNC44228.1"/>
    </source>
</evidence>
<dbReference type="AlphaFoldDB" id="A0A5C4N3R9"/>
<dbReference type="GO" id="GO:0004519">
    <property type="term" value="F:endonuclease activity"/>
    <property type="evidence" value="ECO:0007669"/>
    <property type="project" value="UniProtKB-KW"/>
</dbReference>
<keyword evidence="3" id="KW-0255">Endonuclease</keyword>
<feature type="domain" description="HNH nuclease" evidence="1">
    <location>
        <begin position="88"/>
        <end position="136"/>
    </location>
</feature>
<dbReference type="InterPro" id="IPR029471">
    <property type="entry name" value="HNH_5"/>
</dbReference>
<dbReference type="Pfam" id="PF14279">
    <property type="entry name" value="HNH_5"/>
    <property type="match status" value="1"/>
</dbReference>
<keyword evidence="3" id="KW-0378">Hydrolase</keyword>
<sequence>MTAVAEPVVASHHATVARHRRTVLVLNASYEPLQRVSLRHAIRMLVREVAVVEEAHPEDRFGPFPVPKVLRLVRYVVMRWLHGRDPLCTKSAVKARDQHCAYCGGPAETVDHILPRSRGGLLTWENSVAACLRCNHRKGDRTPAEAGMTLLVTPAVPHRSPLTVR</sequence>
<dbReference type="OrthoDB" id="9802901at2"/>
<protein>
    <submittedName>
        <fullName evidence="3">HNH endonuclease</fullName>
    </submittedName>
</protein>
<dbReference type="InterPro" id="IPR052892">
    <property type="entry name" value="NA-targeting_endonuclease"/>
</dbReference>
<evidence type="ECO:0000313" key="3">
    <source>
        <dbReference type="EMBL" id="TNC52162.1"/>
    </source>
</evidence>
<proteinExistence type="predicted"/>
<dbReference type="RefSeq" id="WP_139085716.1">
    <property type="nucleotide sequence ID" value="NZ_VDFR01000004.1"/>
</dbReference>
<dbReference type="Gene3D" id="1.10.30.50">
    <property type="match status" value="1"/>
</dbReference>
<dbReference type="InterPro" id="IPR003615">
    <property type="entry name" value="HNH_nuc"/>
</dbReference>
<name>A0A5C4N3R9_9ACTN</name>
<comment type="caution">
    <text evidence="3">The sequence shown here is derived from an EMBL/GenBank/DDBJ whole genome shotgun (WGS) entry which is preliminary data.</text>
</comment>
<evidence type="ECO:0000259" key="1">
    <source>
        <dbReference type="SMART" id="SM00507"/>
    </source>
</evidence>
<dbReference type="EMBL" id="VDFR01000004">
    <property type="protein sequence ID" value="TNC52162.1"/>
    <property type="molecule type" value="Genomic_DNA"/>
</dbReference>
<keyword evidence="3" id="KW-0540">Nuclease</keyword>
<evidence type="ECO:0000313" key="4">
    <source>
        <dbReference type="Proteomes" id="UP000306740"/>
    </source>
</evidence>
<dbReference type="Proteomes" id="UP000306740">
    <property type="component" value="Unassembled WGS sequence"/>
</dbReference>
<dbReference type="PANTHER" id="PTHR33877">
    <property type="entry name" value="SLL1193 PROTEIN"/>
    <property type="match status" value="1"/>
</dbReference>
<organism evidence="3 4">
    <name type="scientific">Mumia zhuanghuii</name>
    <dbReference type="NCBI Taxonomy" id="2585211"/>
    <lineage>
        <taxon>Bacteria</taxon>
        <taxon>Bacillati</taxon>
        <taxon>Actinomycetota</taxon>
        <taxon>Actinomycetes</taxon>
        <taxon>Propionibacteriales</taxon>
        <taxon>Nocardioidaceae</taxon>
        <taxon>Mumia</taxon>
    </lineage>
</organism>
<dbReference type="SMART" id="SM00507">
    <property type="entry name" value="HNHc"/>
    <property type="match status" value="1"/>
</dbReference>
<accession>A0A5C4N3R9</accession>
<dbReference type="EMBL" id="VDFR01000074">
    <property type="protein sequence ID" value="TNC44228.1"/>
    <property type="molecule type" value="Genomic_DNA"/>
</dbReference>
<reference evidence="3 4" key="1">
    <citation type="submission" date="2019-05" db="EMBL/GenBank/DDBJ databases">
        <title>Mumia sp. nov., isolated from the intestinal contents of plateau pika (Ochotona curzoniae) in the Qinghai-Tibet plateau of China.</title>
        <authorList>
            <person name="Tian Z."/>
        </authorList>
    </citation>
    <scope>NUCLEOTIDE SEQUENCE [LARGE SCALE GENOMIC DNA]</scope>
    <source>
        <strain evidence="4">527</strain>
        <strain evidence="3">Z527</strain>
    </source>
</reference>
<gene>
    <name evidence="3" type="ORF">FHE65_00870</name>
    <name evidence="2" type="ORF">FHE65_16945</name>
</gene>
<dbReference type="CDD" id="cd00085">
    <property type="entry name" value="HNHc"/>
    <property type="match status" value="1"/>
</dbReference>
<dbReference type="PANTHER" id="PTHR33877:SF2">
    <property type="entry name" value="OS07G0170200 PROTEIN"/>
    <property type="match status" value="1"/>
</dbReference>